<keyword evidence="6 8" id="KW-0472">Membrane</keyword>
<feature type="transmembrane region" description="Helical" evidence="8">
    <location>
        <begin position="99"/>
        <end position="122"/>
    </location>
</feature>
<keyword evidence="3 7" id="KW-0813">Transport</keyword>
<feature type="transmembrane region" description="Helical" evidence="8">
    <location>
        <begin position="437"/>
        <end position="460"/>
    </location>
</feature>
<evidence type="ECO:0000256" key="1">
    <source>
        <dbReference type="ARBA" id="ARBA00004141"/>
    </source>
</evidence>
<protein>
    <submittedName>
        <fullName evidence="10">General substrate transporter</fullName>
    </submittedName>
</protein>
<dbReference type="NCBIfam" id="TIGR00879">
    <property type="entry name" value="SP"/>
    <property type="match status" value="1"/>
</dbReference>
<comment type="similarity">
    <text evidence="2 7">Belongs to the major facilitator superfamily. Sugar transporter (TC 2.A.1.1) family.</text>
</comment>
<evidence type="ECO:0000256" key="2">
    <source>
        <dbReference type="ARBA" id="ARBA00010992"/>
    </source>
</evidence>
<dbReference type="PANTHER" id="PTHR48022:SF56">
    <property type="entry name" value="MAJOR FACILITATOR SUPERFAMILY (MFS) PROFILE DOMAIN-CONTAINING PROTEIN-RELATED"/>
    <property type="match status" value="1"/>
</dbReference>
<dbReference type="InterPro" id="IPR005829">
    <property type="entry name" value="Sugar_transporter_CS"/>
</dbReference>
<dbReference type="Proteomes" id="UP001610446">
    <property type="component" value="Unassembled WGS sequence"/>
</dbReference>
<gene>
    <name evidence="10" type="ORF">BJY01DRAFT_249739</name>
</gene>
<reference evidence="10 11" key="1">
    <citation type="submission" date="2024-07" db="EMBL/GenBank/DDBJ databases">
        <title>Section-level genome sequencing and comparative genomics of Aspergillus sections Usti and Cavernicolus.</title>
        <authorList>
            <consortium name="Lawrence Berkeley National Laboratory"/>
            <person name="Nybo J.L."/>
            <person name="Vesth T.C."/>
            <person name="Theobald S."/>
            <person name="Frisvad J.C."/>
            <person name="Larsen T.O."/>
            <person name="Kjaerboelling I."/>
            <person name="Rothschild-Mancinelli K."/>
            <person name="Lyhne E.K."/>
            <person name="Kogle M.E."/>
            <person name="Barry K."/>
            <person name="Clum A."/>
            <person name="Na H."/>
            <person name="Ledsgaard L."/>
            <person name="Lin J."/>
            <person name="Lipzen A."/>
            <person name="Kuo A."/>
            <person name="Riley R."/>
            <person name="Mondo S."/>
            <person name="Labutti K."/>
            <person name="Haridas S."/>
            <person name="Pangalinan J."/>
            <person name="Salamov A.A."/>
            <person name="Simmons B.A."/>
            <person name="Magnuson J.K."/>
            <person name="Chen J."/>
            <person name="Drula E."/>
            <person name="Henrissat B."/>
            <person name="Wiebenga A."/>
            <person name="Lubbers R.J."/>
            <person name="Gomes A.C."/>
            <person name="Makela M.R."/>
            <person name="Stajich J."/>
            <person name="Grigoriev I.V."/>
            <person name="Mortensen U.H."/>
            <person name="De Vries R.P."/>
            <person name="Baker S.E."/>
            <person name="Andersen M.R."/>
        </authorList>
    </citation>
    <scope>NUCLEOTIDE SEQUENCE [LARGE SCALE GENOMIC DNA]</scope>
    <source>
        <strain evidence="10 11">CBS 123904</strain>
    </source>
</reference>
<comment type="caution">
    <text evidence="10">The sequence shown here is derived from an EMBL/GenBank/DDBJ whole genome shotgun (WGS) entry which is preliminary data.</text>
</comment>
<evidence type="ECO:0000256" key="5">
    <source>
        <dbReference type="ARBA" id="ARBA00022989"/>
    </source>
</evidence>
<dbReference type="PANTHER" id="PTHR48022">
    <property type="entry name" value="PLASTIDIC GLUCOSE TRANSPORTER 4"/>
    <property type="match status" value="1"/>
</dbReference>
<feature type="transmembrane region" description="Helical" evidence="8">
    <location>
        <begin position="369"/>
        <end position="388"/>
    </location>
</feature>
<feature type="transmembrane region" description="Helical" evidence="8">
    <location>
        <begin position="472"/>
        <end position="490"/>
    </location>
</feature>
<sequence>MSPQSKAELTDGVPAIEIEHVHRDAQRDPVVQSGGLEKESKWESIRNHPKAIACCCYMLFTCIMWGYDGLAAAIVLSIPQWRQDYGYLYQGAYVVSADWQLAFTAASMIGLVIGGALAGLISNRFGQKICILGAHVITVGGVFLQWFSVGKMGMFFAGKLLTGIPLGVFVTSAPVYCSEVAPQQLRGVMVAAVNFSIVVGQLLGYGVMRETQDKPGADSYRIIFAVQWGFAAVGLLGLYFVPESPTRLIARGKIEQGRNSIQALYSSTIDVEEMVERIQINLASVVERSGSVKECFNRANRMRTIVAVSVFFIQACSGISWVLGYMGYFMQLGGLDGTQVFDISVGITGAMAVGNMVSWPLVDRMGRRGLILSGLLFCTVSLLLIGALGCFPEKGRPVLLAQVAFMALWGFMYQASIGSIGYTLVAEVPTSSLRNLTQALGTIVNGLSNCIWSFSLPYIINPDQANMGGKVAFVFFGILVPCDLFVFFFYPETKGRTFAEIDELYARGVPARKFAATILEPEILPVKVEKATP</sequence>
<dbReference type="InterPro" id="IPR005828">
    <property type="entry name" value="MFS_sugar_transport-like"/>
</dbReference>
<name>A0ABR4JLV8_9EURO</name>
<dbReference type="InterPro" id="IPR003663">
    <property type="entry name" value="Sugar/inositol_transpt"/>
</dbReference>
<feature type="transmembrane region" description="Helical" evidence="8">
    <location>
        <begin position="305"/>
        <end position="328"/>
    </location>
</feature>
<keyword evidence="4 8" id="KW-0812">Transmembrane</keyword>
<evidence type="ECO:0000313" key="10">
    <source>
        <dbReference type="EMBL" id="KAL2841030.1"/>
    </source>
</evidence>
<feature type="transmembrane region" description="Helical" evidence="8">
    <location>
        <begin position="154"/>
        <end position="176"/>
    </location>
</feature>
<feature type="transmembrane region" description="Helical" evidence="8">
    <location>
        <begin position="400"/>
        <end position="425"/>
    </location>
</feature>
<dbReference type="InterPro" id="IPR050360">
    <property type="entry name" value="MFS_Sugar_Transporters"/>
</dbReference>
<feature type="transmembrane region" description="Helical" evidence="8">
    <location>
        <begin position="340"/>
        <end position="362"/>
    </location>
</feature>
<evidence type="ECO:0000259" key="9">
    <source>
        <dbReference type="PROSITE" id="PS50850"/>
    </source>
</evidence>
<evidence type="ECO:0000256" key="8">
    <source>
        <dbReference type="SAM" id="Phobius"/>
    </source>
</evidence>
<evidence type="ECO:0000256" key="3">
    <source>
        <dbReference type="ARBA" id="ARBA00022448"/>
    </source>
</evidence>
<dbReference type="PROSITE" id="PS00217">
    <property type="entry name" value="SUGAR_TRANSPORT_2"/>
    <property type="match status" value="1"/>
</dbReference>
<organism evidence="10 11">
    <name type="scientific">Aspergillus pseudoustus</name>
    <dbReference type="NCBI Taxonomy" id="1810923"/>
    <lineage>
        <taxon>Eukaryota</taxon>
        <taxon>Fungi</taxon>
        <taxon>Dikarya</taxon>
        <taxon>Ascomycota</taxon>
        <taxon>Pezizomycotina</taxon>
        <taxon>Eurotiomycetes</taxon>
        <taxon>Eurotiomycetidae</taxon>
        <taxon>Eurotiales</taxon>
        <taxon>Aspergillaceae</taxon>
        <taxon>Aspergillus</taxon>
        <taxon>Aspergillus subgen. Nidulantes</taxon>
    </lineage>
</organism>
<comment type="subcellular location">
    <subcellularLocation>
        <location evidence="1">Membrane</location>
        <topology evidence="1">Multi-pass membrane protein</topology>
    </subcellularLocation>
</comment>
<keyword evidence="5 8" id="KW-1133">Transmembrane helix</keyword>
<evidence type="ECO:0000313" key="11">
    <source>
        <dbReference type="Proteomes" id="UP001610446"/>
    </source>
</evidence>
<feature type="transmembrane region" description="Helical" evidence="8">
    <location>
        <begin position="51"/>
        <end position="79"/>
    </location>
</feature>
<feature type="transmembrane region" description="Helical" evidence="8">
    <location>
        <begin position="129"/>
        <end position="148"/>
    </location>
</feature>
<keyword evidence="11" id="KW-1185">Reference proteome</keyword>
<evidence type="ECO:0000256" key="7">
    <source>
        <dbReference type="RuleBase" id="RU003346"/>
    </source>
</evidence>
<dbReference type="SUPFAM" id="SSF103473">
    <property type="entry name" value="MFS general substrate transporter"/>
    <property type="match status" value="1"/>
</dbReference>
<feature type="domain" description="Major facilitator superfamily (MFS) profile" evidence="9">
    <location>
        <begin position="54"/>
        <end position="494"/>
    </location>
</feature>
<dbReference type="Pfam" id="PF00083">
    <property type="entry name" value="Sugar_tr"/>
    <property type="match status" value="1"/>
</dbReference>
<dbReference type="InterPro" id="IPR020846">
    <property type="entry name" value="MFS_dom"/>
</dbReference>
<feature type="transmembrane region" description="Helical" evidence="8">
    <location>
        <begin position="220"/>
        <end position="241"/>
    </location>
</feature>
<evidence type="ECO:0000256" key="4">
    <source>
        <dbReference type="ARBA" id="ARBA00022692"/>
    </source>
</evidence>
<accession>A0ABR4JLV8</accession>
<evidence type="ECO:0000256" key="6">
    <source>
        <dbReference type="ARBA" id="ARBA00023136"/>
    </source>
</evidence>
<dbReference type="PROSITE" id="PS50850">
    <property type="entry name" value="MFS"/>
    <property type="match status" value="1"/>
</dbReference>
<dbReference type="EMBL" id="JBFXLU010000114">
    <property type="protein sequence ID" value="KAL2841030.1"/>
    <property type="molecule type" value="Genomic_DNA"/>
</dbReference>
<dbReference type="Gene3D" id="1.20.1250.20">
    <property type="entry name" value="MFS general substrate transporter like domains"/>
    <property type="match status" value="1"/>
</dbReference>
<feature type="transmembrane region" description="Helical" evidence="8">
    <location>
        <begin position="188"/>
        <end position="208"/>
    </location>
</feature>
<dbReference type="InterPro" id="IPR036259">
    <property type="entry name" value="MFS_trans_sf"/>
</dbReference>
<proteinExistence type="inferred from homology"/>